<dbReference type="AlphaFoldDB" id="A0A8H6Z8P5"/>
<sequence>MNLLYQHRRRCRTRLSGHSPDHSISINGVFDAPWTLQLRPGSYICPGREMLPAADTSIPPTISLKVGIDLGHTLDALRGITNFTSIFRALLTRPFHSCFAGTDAHFSSFHPLLIPANVRPNMIGRWYLNTMSSGAPACSSMYPLCRLGELFFPADPDEEPFGFRISDLQRPNIYICLVVYPSPHLEL</sequence>
<evidence type="ECO:0000313" key="2">
    <source>
        <dbReference type="Proteomes" id="UP000620124"/>
    </source>
</evidence>
<proteinExistence type="predicted"/>
<organism evidence="1 2">
    <name type="scientific">Mycena venus</name>
    <dbReference type="NCBI Taxonomy" id="2733690"/>
    <lineage>
        <taxon>Eukaryota</taxon>
        <taxon>Fungi</taxon>
        <taxon>Dikarya</taxon>
        <taxon>Basidiomycota</taxon>
        <taxon>Agaricomycotina</taxon>
        <taxon>Agaricomycetes</taxon>
        <taxon>Agaricomycetidae</taxon>
        <taxon>Agaricales</taxon>
        <taxon>Marasmiineae</taxon>
        <taxon>Mycenaceae</taxon>
        <taxon>Mycena</taxon>
    </lineage>
</organism>
<gene>
    <name evidence="1" type="ORF">MVEN_00039400</name>
</gene>
<keyword evidence="2" id="KW-1185">Reference proteome</keyword>
<accession>A0A8H6Z8P5</accession>
<dbReference type="EMBL" id="JACAZI010000001">
    <property type="protein sequence ID" value="KAF7371826.1"/>
    <property type="molecule type" value="Genomic_DNA"/>
</dbReference>
<evidence type="ECO:0000313" key="1">
    <source>
        <dbReference type="EMBL" id="KAF7371826.1"/>
    </source>
</evidence>
<protein>
    <submittedName>
        <fullName evidence="1">Uncharacterized protein</fullName>
    </submittedName>
</protein>
<comment type="caution">
    <text evidence="1">The sequence shown here is derived from an EMBL/GenBank/DDBJ whole genome shotgun (WGS) entry which is preliminary data.</text>
</comment>
<name>A0A8H6Z8P5_9AGAR</name>
<reference evidence="1" key="1">
    <citation type="submission" date="2020-05" db="EMBL/GenBank/DDBJ databases">
        <title>Mycena genomes resolve the evolution of fungal bioluminescence.</title>
        <authorList>
            <person name="Tsai I.J."/>
        </authorList>
    </citation>
    <scope>NUCLEOTIDE SEQUENCE</scope>
    <source>
        <strain evidence="1">CCC161011</strain>
    </source>
</reference>
<dbReference type="Proteomes" id="UP000620124">
    <property type="component" value="Unassembled WGS sequence"/>
</dbReference>